<evidence type="ECO:0000256" key="1">
    <source>
        <dbReference type="ARBA" id="ARBA00001933"/>
    </source>
</evidence>
<evidence type="ECO:0000256" key="5">
    <source>
        <dbReference type="PIRSR" id="PIRSR006278-2"/>
    </source>
</evidence>
<dbReference type="SUPFAM" id="SSF53686">
    <property type="entry name" value="Tryptophan synthase beta subunit-like PLP-dependent enzymes"/>
    <property type="match status" value="1"/>
</dbReference>
<evidence type="ECO:0000313" key="8">
    <source>
        <dbReference type="Proteomes" id="UP000028631"/>
    </source>
</evidence>
<gene>
    <name evidence="7" type="ORF">IV01_14125</name>
</gene>
<evidence type="ECO:0000259" key="6">
    <source>
        <dbReference type="Pfam" id="PF00291"/>
    </source>
</evidence>
<evidence type="ECO:0000256" key="4">
    <source>
        <dbReference type="PIRSR" id="PIRSR006278-1"/>
    </source>
</evidence>
<feature type="domain" description="Tryptophan synthase beta chain-like PALP" evidence="6">
    <location>
        <begin position="19"/>
        <end position="333"/>
    </location>
</feature>
<dbReference type="PIRSF" id="PIRSF006278">
    <property type="entry name" value="ACCD_DCysDesulf"/>
    <property type="match status" value="1"/>
</dbReference>
<accession>A0A085VHP0</accession>
<dbReference type="InterPro" id="IPR036052">
    <property type="entry name" value="TrpB-like_PALP_sf"/>
</dbReference>
<dbReference type="EMBL" id="JPQU01000038">
    <property type="protein sequence ID" value="KFE54953.1"/>
    <property type="molecule type" value="Genomic_DNA"/>
</dbReference>
<dbReference type="PANTHER" id="PTHR43780:SF2">
    <property type="entry name" value="1-AMINOCYCLOPROPANE-1-CARBOXYLATE DEAMINASE-RELATED"/>
    <property type="match status" value="1"/>
</dbReference>
<comment type="cofactor">
    <cofactor evidence="1">
        <name>pyridoxal 5'-phosphate</name>
        <dbReference type="ChEBI" id="CHEBI:597326"/>
    </cofactor>
</comment>
<dbReference type="Pfam" id="PF00291">
    <property type="entry name" value="PALP"/>
    <property type="match status" value="1"/>
</dbReference>
<reference evidence="7 8" key="1">
    <citation type="submission" date="2014-07" db="EMBL/GenBank/DDBJ databases">
        <title>Draft Genome Sequences of Environmental Pseudomonas syringae strains.</title>
        <authorList>
            <person name="Baltrus D.A."/>
            <person name="Berge O."/>
            <person name="Morris C."/>
        </authorList>
    </citation>
    <scope>NUCLEOTIDE SEQUENCE [LARGE SCALE GENOMIC DNA]</scope>
    <source>
        <strain evidence="7 8">GAW0119</strain>
    </source>
</reference>
<dbReference type="InterPro" id="IPR027278">
    <property type="entry name" value="ACCD_DCysDesulf"/>
</dbReference>
<dbReference type="RefSeq" id="WP_032629015.1">
    <property type="nucleotide sequence ID" value="NZ_JPQU01000038.1"/>
</dbReference>
<evidence type="ECO:0000256" key="3">
    <source>
        <dbReference type="ARBA" id="ARBA00022898"/>
    </source>
</evidence>
<proteinExistence type="inferred from homology"/>
<comment type="similarity">
    <text evidence="2">Belongs to the ACC deaminase/D-cysteine desulfhydrase family.</text>
</comment>
<feature type="modified residue" description="N6-(pyridoxal phosphate)lysine" evidence="5">
    <location>
        <position position="45"/>
    </location>
</feature>
<dbReference type="Gene3D" id="3.40.50.1100">
    <property type="match status" value="2"/>
</dbReference>
<feature type="active site" description="Nucleophile" evidence="4">
    <location>
        <position position="72"/>
    </location>
</feature>
<keyword evidence="8" id="KW-1185">Reference proteome</keyword>
<comment type="caution">
    <text evidence="7">The sequence shown here is derived from an EMBL/GenBank/DDBJ whole genome shotgun (WGS) entry which is preliminary data.</text>
</comment>
<dbReference type="PATRIC" id="fig|317.175.peg.2940"/>
<protein>
    <submittedName>
        <fullName evidence="7">1-aminocyclopropane-1-carboxylate deaminase</fullName>
    </submittedName>
</protein>
<dbReference type="InterPro" id="IPR001926">
    <property type="entry name" value="TrpB-like_PALP"/>
</dbReference>
<name>A0A085VHP0_PSESX</name>
<evidence type="ECO:0000313" key="7">
    <source>
        <dbReference type="EMBL" id="KFE54953.1"/>
    </source>
</evidence>
<sequence length="343" mass="36592">MSISPIHWQPSAPLERLNLPWLAQAGVEVAVLRLDLIDPLISGNKWFKLAHHLAKASDVGAKGVISLGGAHSNHLHALAAAGKRFGFAMVGLLRGHAVETPTTEDLQAFGMQLHWLGYSGYRARHEPDFWEPWLTQYPDFYPIPEGGGGLPGALGCAGLLRMVNDELSVLGWDDYHAWWLAAGTGTTLAGLVLAEAGERAVYGAMAVPDDHGVAQNVASICGPSQPRGSKLACESDWSGSKDVLDVMASSRASSLPQEEYLTSAGHGYHLINASRGGFAKTDPALLDFIATSEAQSGIPLESLYTGKALMALHDEVVAGRFSSGRRLIFVHTGGLQGRRGMLL</sequence>
<evidence type="ECO:0000256" key="2">
    <source>
        <dbReference type="ARBA" id="ARBA00008639"/>
    </source>
</evidence>
<dbReference type="AlphaFoldDB" id="A0A085VHP0"/>
<dbReference type="OrthoDB" id="9801249at2"/>
<dbReference type="PANTHER" id="PTHR43780">
    <property type="entry name" value="1-AMINOCYCLOPROPANE-1-CARBOXYLATE DEAMINASE-RELATED"/>
    <property type="match status" value="1"/>
</dbReference>
<organism evidence="7 8">
    <name type="scientific">Pseudomonas syringae</name>
    <dbReference type="NCBI Taxonomy" id="317"/>
    <lineage>
        <taxon>Bacteria</taxon>
        <taxon>Pseudomonadati</taxon>
        <taxon>Pseudomonadota</taxon>
        <taxon>Gammaproteobacteria</taxon>
        <taxon>Pseudomonadales</taxon>
        <taxon>Pseudomonadaceae</taxon>
        <taxon>Pseudomonas</taxon>
    </lineage>
</organism>
<dbReference type="Proteomes" id="UP000028631">
    <property type="component" value="Unassembled WGS sequence"/>
</dbReference>
<dbReference type="GO" id="GO:0019148">
    <property type="term" value="F:D-cysteine desulfhydrase activity"/>
    <property type="evidence" value="ECO:0007669"/>
    <property type="project" value="TreeGrafter"/>
</dbReference>
<keyword evidence="3 5" id="KW-0663">Pyridoxal phosphate</keyword>